<dbReference type="AlphaFoldDB" id="A0A8H6IRA2"/>
<dbReference type="EMBL" id="WIGN01000466">
    <property type="protein sequence ID" value="KAF6792000.1"/>
    <property type="molecule type" value="Genomic_DNA"/>
</dbReference>
<name>A0A8H6IRA2_9PEZI</name>
<protein>
    <submittedName>
        <fullName evidence="1">Uncharacterized protein</fullName>
    </submittedName>
</protein>
<reference evidence="1 2" key="1">
    <citation type="journal article" date="2020" name="Phytopathology">
        <title>Genome Sequence Resources of Colletotrichum truncatum, C. plurivorum, C. musicola, and C. sojae: Four Species Pathogenic to Soybean (Glycine max).</title>
        <authorList>
            <person name="Rogerio F."/>
            <person name="Boufleur T.R."/>
            <person name="Ciampi-Guillardi M."/>
            <person name="Sukno S.A."/>
            <person name="Thon M.R."/>
            <person name="Massola Junior N.S."/>
            <person name="Baroncelli R."/>
        </authorList>
    </citation>
    <scope>NUCLEOTIDE SEQUENCE [LARGE SCALE GENOMIC DNA]</scope>
    <source>
        <strain evidence="1 2">LFN0009</strain>
    </source>
</reference>
<proteinExistence type="predicted"/>
<gene>
    <name evidence="1" type="ORF">CSOJ01_14249</name>
</gene>
<dbReference type="Proteomes" id="UP000652219">
    <property type="component" value="Unassembled WGS sequence"/>
</dbReference>
<accession>A0A8H6IRA2</accession>
<comment type="caution">
    <text evidence="1">The sequence shown here is derived from an EMBL/GenBank/DDBJ whole genome shotgun (WGS) entry which is preliminary data.</text>
</comment>
<sequence>MAQADNTRATTSVYPPRNGISVAPDHQIDDRLMNTIALIMLGLLIFHGRHHHGRLSRVSKGRSALLKEPVIIKNPASLSYDVFTWLNTYATWFVTATPMVSNVRDVEGYLHRLWKEAFAIEMPHFADPESLAVIYTETYI</sequence>
<keyword evidence="2" id="KW-1185">Reference proteome</keyword>
<evidence type="ECO:0000313" key="2">
    <source>
        <dbReference type="Proteomes" id="UP000652219"/>
    </source>
</evidence>
<organism evidence="1 2">
    <name type="scientific">Colletotrichum sojae</name>
    <dbReference type="NCBI Taxonomy" id="2175907"/>
    <lineage>
        <taxon>Eukaryota</taxon>
        <taxon>Fungi</taxon>
        <taxon>Dikarya</taxon>
        <taxon>Ascomycota</taxon>
        <taxon>Pezizomycotina</taxon>
        <taxon>Sordariomycetes</taxon>
        <taxon>Hypocreomycetidae</taxon>
        <taxon>Glomerellales</taxon>
        <taxon>Glomerellaceae</taxon>
        <taxon>Colletotrichum</taxon>
        <taxon>Colletotrichum orchidearum species complex</taxon>
    </lineage>
</organism>
<evidence type="ECO:0000313" key="1">
    <source>
        <dbReference type="EMBL" id="KAF6792000.1"/>
    </source>
</evidence>